<dbReference type="AlphaFoldDB" id="A0A165GA52"/>
<keyword evidence="4 5" id="KW-0862">Zinc</keyword>
<dbReference type="Gene3D" id="3.30.40.10">
    <property type="entry name" value="Zinc/RING finger domain, C3HC4 (zinc finger)"/>
    <property type="match status" value="1"/>
</dbReference>
<evidence type="ECO:0000256" key="1">
    <source>
        <dbReference type="ARBA" id="ARBA00022679"/>
    </source>
</evidence>
<feature type="domain" description="C3H1-type" evidence="7">
    <location>
        <begin position="9"/>
        <end position="37"/>
    </location>
</feature>
<feature type="zinc finger region" description="C3H1-type" evidence="5">
    <location>
        <begin position="9"/>
        <end position="37"/>
    </location>
</feature>
<dbReference type="InterPro" id="IPR001841">
    <property type="entry name" value="Znf_RING"/>
</dbReference>
<evidence type="ECO:0000259" key="6">
    <source>
        <dbReference type="PROSITE" id="PS50089"/>
    </source>
</evidence>
<evidence type="ECO:0000256" key="4">
    <source>
        <dbReference type="ARBA" id="ARBA00022833"/>
    </source>
</evidence>
<dbReference type="PROSITE" id="PS50089">
    <property type="entry name" value="ZF_RING_2"/>
    <property type="match status" value="1"/>
</dbReference>
<dbReference type="SMART" id="SM00184">
    <property type="entry name" value="RING"/>
    <property type="match status" value="1"/>
</dbReference>
<dbReference type="Pfam" id="PF00097">
    <property type="entry name" value="zf-C3HC4"/>
    <property type="match status" value="1"/>
</dbReference>
<dbReference type="PANTHER" id="PTHR11224">
    <property type="entry name" value="MAKORIN-RELATED"/>
    <property type="match status" value="1"/>
</dbReference>
<evidence type="ECO:0000313" key="8">
    <source>
        <dbReference type="EMBL" id="KZT10054.1"/>
    </source>
</evidence>
<evidence type="ECO:0000313" key="9">
    <source>
        <dbReference type="Proteomes" id="UP000076871"/>
    </source>
</evidence>
<dbReference type="InterPro" id="IPR036855">
    <property type="entry name" value="Znf_CCCH_sf"/>
</dbReference>
<feature type="domain" description="C3H1-type" evidence="7">
    <location>
        <begin position="170"/>
        <end position="202"/>
    </location>
</feature>
<evidence type="ECO:0000256" key="5">
    <source>
        <dbReference type="PROSITE-ProRule" id="PRU00723"/>
    </source>
</evidence>
<keyword evidence="3 5" id="KW-0863">Zinc-finger</keyword>
<evidence type="ECO:0008006" key="10">
    <source>
        <dbReference type="Google" id="ProtNLM"/>
    </source>
</evidence>
<feature type="zinc finger region" description="C3H1-type" evidence="5">
    <location>
        <begin position="43"/>
        <end position="70"/>
    </location>
</feature>
<feature type="domain" description="C3H1-type" evidence="7">
    <location>
        <begin position="43"/>
        <end position="70"/>
    </location>
</feature>
<dbReference type="PANTHER" id="PTHR11224:SF10">
    <property type="entry name" value="IP09428P-RELATED"/>
    <property type="match status" value="1"/>
</dbReference>
<evidence type="ECO:0000256" key="2">
    <source>
        <dbReference type="ARBA" id="ARBA00022723"/>
    </source>
</evidence>
<gene>
    <name evidence="8" type="ORF">LAESUDRAFT_645543</name>
</gene>
<dbReference type="OrthoDB" id="250836at2759"/>
<evidence type="ECO:0000256" key="3">
    <source>
        <dbReference type="ARBA" id="ARBA00022771"/>
    </source>
</evidence>
<dbReference type="GO" id="GO:0000209">
    <property type="term" value="P:protein polyubiquitination"/>
    <property type="evidence" value="ECO:0007669"/>
    <property type="project" value="InterPro"/>
</dbReference>
<dbReference type="InterPro" id="IPR017907">
    <property type="entry name" value="Znf_RING_CS"/>
</dbReference>
<dbReference type="Gene3D" id="3.30.1370.210">
    <property type="match status" value="1"/>
</dbReference>
<organism evidence="8 9">
    <name type="scientific">Laetiporus sulphureus 93-53</name>
    <dbReference type="NCBI Taxonomy" id="1314785"/>
    <lineage>
        <taxon>Eukaryota</taxon>
        <taxon>Fungi</taxon>
        <taxon>Dikarya</taxon>
        <taxon>Basidiomycota</taxon>
        <taxon>Agaricomycotina</taxon>
        <taxon>Agaricomycetes</taxon>
        <taxon>Polyporales</taxon>
        <taxon>Laetiporus</taxon>
    </lineage>
</organism>
<dbReference type="InterPro" id="IPR045072">
    <property type="entry name" value="MKRN-like"/>
</dbReference>
<dbReference type="InterPro" id="IPR013083">
    <property type="entry name" value="Znf_RING/FYVE/PHD"/>
</dbReference>
<dbReference type="GO" id="GO:0061630">
    <property type="term" value="F:ubiquitin protein ligase activity"/>
    <property type="evidence" value="ECO:0007669"/>
    <property type="project" value="InterPro"/>
</dbReference>
<dbReference type="STRING" id="1314785.A0A165GA52"/>
<dbReference type="GeneID" id="63820950"/>
<evidence type="ECO:0000259" key="7">
    <source>
        <dbReference type="PROSITE" id="PS50103"/>
    </source>
</evidence>
<dbReference type="Proteomes" id="UP000076871">
    <property type="component" value="Unassembled WGS sequence"/>
</dbReference>
<name>A0A165GA52_9APHY</name>
<dbReference type="SUPFAM" id="SSF90229">
    <property type="entry name" value="CCCH zinc finger"/>
    <property type="match status" value="2"/>
</dbReference>
<feature type="domain" description="RING-type" evidence="6">
    <location>
        <begin position="89"/>
        <end position="140"/>
    </location>
</feature>
<feature type="zinc finger region" description="C3H1-type" evidence="5">
    <location>
        <begin position="170"/>
        <end position="202"/>
    </location>
</feature>
<dbReference type="GO" id="GO:0008270">
    <property type="term" value="F:zinc ion binding"/>
    <property type="evidence" value="ECO:0007669"/>
    <property type="project" value="UniProtKB-KW"/>
</dbReference>
<dbReference type="PROSITE" id="PS00518">
    <property type="entry name" value="ZF_RING_1"/>
    <property type="match status" value="1"/>
</dbReference>
<dbReference type="SMART" id="SM00356">
    <property type="entry name" value="ZnF_C3H1"/>
    <property type="match status" value="3"/>
</dbReference>
<dbReference type="EMBL" id="KV427610">
    <property type="protein sequence ID" value="KZT10054.1"/>
    <property type="molecule type" value="Genomic_DNA"/>
</dbReference>
<keyword evidence="9" id="KW-1185">Reference proteome</keyword>
<protein>
    <recommendedName>
        <fullName evidence="10">RING-type E3 ubiquitin transferase</fullName>
    </recommendedName>
</protein>
<reference evidence="8 9" key="1">
    <citation type="journal article" date="2016" name="Mol. Biol. Evol.">
        <title>Comparative Genomics of Early-Diverging Mushroom-Forming Fungi Provides Insights into the Origins of Lignocellulose Decay Capabilities.</title>
        <authorList>
            <person name="Nagy L.G."/>
            <person name="Riley R."/>
            <person name="Tritt A."/>
            <person name="Adam C."/>
            <person name="Daum C."/>
            <person name="Floudas D."/>
            <person name="Sun H."/>
            <person name="Yadav J.S."/>
            <person name="Pangilinan J."/>
            <person name="Larsson K.H."/>
            <person name="Matsuura K."/>
            <person name="Barry K."/>
            <person name="Labutti K."/>
            <person name="Kuo R."/>
            <person name="Ohm R.A."/>
            <person name="Bhattacharya S.S."/>
            <person name="Shirouzu T."/>
            <person name="Yoshinaga Y."/>
            <person name="Martin F.M."/>
            <person name="Grigoriev I.V."/>
            <person name="Hibbett D.S."/>
        </authorList>
    </citation>
    <scope>NUCLEOTIDE SEQUENCE [LARGE SCALE GENOMIC DNA]</scope>
    <source>
        <strain evidence="8 9">93-53</strain>
    </source>
</reference>
<proteinExistence type="predicted"/>
<dbReference type="PROSITE" id="PS50103">
    <property type="entry name" value="ZF_C3H1"/>
    <property type="match status" value="3"/>
</dbReference>
<dbReference type="SUPFAM" id="SSF57850">
    <property type="entry name" value="RING/U-box"/>
    <property type="match status" value="1"/>
</dbReference>
<dbReference type="RefSeq" id="XP_040767794.1">
    <property type="nucleotide sequence ID" value="XM_040903920.1"/>
</dbReference>
<sequence length="226" mass="25484">MNPDRPATSKSRGTCRYYNTSRGCFAGNNCKFLHGETEKYTPFDKSKTCKFYAAGYCRRGDQCWFIHSDSPSAVASSSAEPATEEDQLCCICYEKPVTYGLLGGCSHIFCVQCIREWRDPHGKSEDVVSSGVTKQCPLCRASSRFITPSSQFFPEGHPGKAKTIEQYKASMARVPCRHFSKSPLNDRFCPFGKDCFYQHVNEDGTPYIFRHGVDHNMRVCHHALLV</sequence>
<keyword evidence="1" id="KW-0808">Transferase</keyword>
<accession>A0A165GA52</accession>
<dbReference type="InterPro" id="IPR000571">
    <property type="entry name" value="Znf_CCCH"/>
</dbReference>
<dbReference type="InterPro" id="IPR018957">
    <property type="entry name" value="Znf_C3HC4_RING-type"/>
</dbReference>
<dbReference type="InParanoid" id="A0A165GA52"/>
<dbReference type="Pfam" id="PF18345">
    <property type="entry name" value="zf_CCCH_4"/>
    <property type="match status" value="1"/>
</dbReference>
<keyword evidence="2 5" id="KW-0479">Metal-binding</keyword>